<dbReference type="RefSeq" id="WP_285660454.1">
    <property type="nucleotide sequence ID" value="NZ_BSTX01000001.1"/>
</dbReference>
<feature type="domain" description="HTH araC/xylS-type" evidence="3">
    <location>
        <begin position="209"/>
        <end position="307"/>
    </location>
</feature>
<dbReference type="Pfam" id="PF12833">
    <property type="entry name" value="HTH_18"/>
    <property type="match status" value="1"/>
</dbReference>
<keyword evidence="2" id="KW-0804">Transcription</keyword>
<dbReference type="InterPro" id="IPR029062">
    <property type="entry name" value="Class_I_gatase-like"/>
</dbReference>
<dbReference type="Gene3D" id="1.10.10.60">
    <property type="entry name" value="Homeodomain-like"/>
    <property type="match status" value="1"/>
</dbReference>
<keyword evidence="5" id="KW-1185">Reference proteome</keyword>
<reference evidence="4" key="1">
    <citation type="submission" date="2023-03" db="EMBL/GenBank/DDBJ databases">
        <title>Actinorhabdospora filicis NBRC 111898.</title>
        <authorList>
            <person name="Ichikawa N."/>
            <person name="Sato H."/>
            <person name="Tonouchi N."/>
        </authorList>
    </citation>
    <scope>NUCLEOTIDE SEQUENCE</scope>
    <source>
        <strain evidence="4">NBRC 111898</strain>
    </source>
</reference>
<evidence type="ECO:0000313" key="4">
    <source>
        <dbReference type="EMBL" id="GLZ75209.1"/>
    </source>
</evidence>
<dbReference type="SUPFAM" id="SSF52317">
    <property type="entry name" value="Class I glutamine amidotransferase-like"/>
    <property type="match status" value="1"/>
</dbReference>
<evidence type="ECO:0000313" key="5">
    <source>
        <dbReference type="Proteomes" id="UP001165079"/>
    </source>
</evidence>
<organism evidence="4 5">
    <name type="scientific">Actinorhabdospora filicis</name>
    <dbReference type="NCBI Taxonomy" id="1785913"/>
    <lineage>
        <taxon>Bacteria</taxon>
        <taxon>Bacillati</taxon>
        <taxon>Actinomycetota</taxon>
        <taxon>Actinomycetes</taxon>
        <taxon>Micromonosporales</taxon>
        <taxon>Micromonosporaceae</taxon>
        <taxon>Actinorhabdospora</taxon>
    </lineage>
</organism>
<name>A0A9W6SDF6_9ACTN</name>
<dbReference type="Pfam" id="PF01965">
    <property type="entry name" value="DJ-1_PfpI"/>
    <property type="match status" value="1"/>
</dbReference>
<keyword evidence="1" id="KW-0805">Transcription regulation</keyword>
<dbReference type="InterPro" id="IPR052158">
    <property type="entry name" value="INH-QAR"/>
</dbReference>
<dbReference type="InterPro" id="IPR018060">
    <property type="entry name" value="HTH_AraC"/>
</dbReference>
<dbReference type="Gene3D" id="3.40.50.880">
    <property type="match status" value="1"/>
</dbReference>
<dbReference type="Proteomes" id="UP001165079">
    <property type="component" value="Unassembled WGS sequence"/>
</dbReference>
<dbReference type="PANTHER" id="PTHR43130">
    <property type="entry name" value="ARAC-FAMILY TRANSCRIPTIONAL REGULATOR"/>
    <property type="match status" value="1"/>
</dbReference>
<dbReference type="GO" id="GO:0043565">
    <property type="term" value="F:sequence-specific DNA binding"/>
    <property type="evidence" value="ECO:0007669"/>
    <property type="project" value="InterPro"/>
</dbReference>
<dbReference type="AlphaFoldDB" id="A0A9W6SDF6"/>
<dbReference type="EMBL" id="BSTX01000001">
    <property type="protein sequence ID" value="GLZ75209.1"/>
    <property type="molecule type" value="Genomic_DNA"/>
</dbReference>
<dbReference type="GO" id="GO:0003700">
    <property type="term" value="F:DNA-binding transcription factor activity"/>
    <property type="evidence" value="ECO:0007669"/>
    <property type="project" value="InterPro"/>
</dbReference>
<dbReference type="InterPro" id="IPR009057">
    <property type="entry name" value="Homeodomain-like_sf"/>
</dbReference>
<protein>
    <submittedName>
        <fullName evidence="4">AraC family transcriptional regulator</fullName>
    </submittedName>
</protein>
<dbReference type="SUPFAM" id="SSF46689">
    <property type="entry name" value="Homeodomain-like"/>
    <property type="match status" value="2"/>
</dbReference>
<sequence length="313" mass="33363">MSGPVAVVLFDRTPMFEDAVPIRVFGALTTVRVAAHHGGPSVTTSDGLVVSTPATLDEVREAGLVILPSYPAPPADAPDPRVLDALRAAHDAGATVVGLCLGAFVLAAAGLLDGRRATTHWAHADLLARKYPGVDVRPDELYVDEGRVLTSAGSAAGLDACLHLVRRLRGAAEANRVARTLVVAPHRDGGQAQYVEHPVPRPRHGDPIGDVMAHLLADLAAEHHVDDLAARARMSRRSFDRHFRQATGTTPAQWLRHQRLLAAQRLLEETGLPVEAVARRCGYPSAAALRPHFAGVFGVSPASYRRTFRVPAG</sequence>
<dbReference type="SMART" id="SM00342">
    <property type="entry name" value="HTH_ARAC"/>
    <property type="match status" value="1"/>
</dbReference>
<dbReference type="InterPro" id="IPR002818">
    <property type="entry name" value="DJ-1/PfpI"/>
</dbReference>
<proteinExistence type="predicted"/>
<dbReference type="CDD" id="cd03137">
    <property type="entry name" value="GATase1_AraC_1"/>
    <property type="match status" value="1"/>
</dbReference>
<dbReference type="PANTHER" id="PTHR43130:SF3">
    <property type="entry name" value="HTH-TYPE TRANSCRIPTIONAL REGULATOR RV1931C"/>
    <property type="match status" value="1"/>
</dbReference>
<evidence type="ECO:0000256" key="2">
    <source>
        <dbReference type="ARBA" id="ARBA00023163"/>
    </source>
</evidence>
<dbReference type="PROSITE" id="PS01124">
    <property type="entry name" value="HTH_ARAC_FAMILY_2"/>
    <property type="match status" value="1"/>
</dbReference>
<accession>A0A9W6SDF6</accession>
<evidence type="ECO:0000256" key="1">
    <source>
        <dbReference type="ARBA" id="ARBA00023015"/>
    </source>
</evidence>
<gene>
    <name evidence="4" type="ORF">Afil01_00160</name>
</gene>
<comment type="caution">
    <text evidence="4">The sequence shown here is derived from an EMBL/GenBank/DDBJ whole genome shotgun (WGS) entry which is preliminary data.</text>
</comment>
<evidence type="ECO:0000259" key="3">
    <source>
        <dbReference type="PROSITE" id="PS01124"/>
    </source>
</evidence>